<feature type="signal peptide" evidence="2">
    <location>
        <begin position="1"/>
        <end position="25"/>
    </location>
</feature>
<dbReference type="EMBL" id="JACCBX010000001">
    <property type="protein sequence ID" value="NYE03355.1"/>
    <property type="molecule type" value="Genomic_DNA"/>
</dbReference>
<reference evidence="4" key="1">
    <citation type="submission" date="2020-07" db="EMBL/GenBank/DDBJ databases">
        <authorList>
            <person name="Partida-Martinez L."/>
            <person name="Huntemann M."/>
            <person name="Clum A."/>
            <person name="Wang J."/>
            <person name="Palaniappan K."/>
            <person name="Ritter S."/>
            <person name="Chen I.-M."/>
            <person name="Stamatis D."/>
            <person name="Reddy T."/>
            <person name="O'Malley R."/>
            <person name="Daum C."/>
            <person name="Shapiro N."/>
            <person name="Ivanova N."/>
            <person name="Kyrpides N."/>
            <person name="Woyke T."/>
        </authorList>
    </citation>
    <scope>NUCLEOTIDE SEQUENCE [LARGE SCALE GENOMIC DNA]</scope>
    <source>
        <strain evidence="4">AT2.8</strain>
    </source>
</reference>
<dbReference type="Proteomes" id="UP000548423">
    <property type="component" value="Unassembled WGS sequence"/>
</dbReference>
<protein>
    <submittedName>
        <fullName evidence="3">Uncharacterized protein</fullName>
    </submittedName>
</protein>
<comment type="caution">
    <text evidence="3">The sequence shown here is derived from an EMBL/GenBank/DDBJ whole genome shotgun (WGS) entry which is preliminary data.</text>
</comment>
<accession>A0A852T634</accession>
<evidence type="ECO:0000313" key="4">
    <source>
        <dbReference type="Proteomes" id="UP000548423"/>
    </source>
</evidence>
<feature type="region of interest" description="Disordered" evidence="1">
    <location>
        <begin position="84"/>
        <end position="111"/>
    </location>
</feature>
<evidence type="ECO:0000256" key="2">
    <source>
        <dbReference type="SAM" id="SignalP"/>
    </source>
</evidence>
<name>A0A852T634_9BACI</name>
<feature type="compositionally biased region" description="Low complexity" evidence="1">
    <location>
        <begin position="207"/>
        <end position="220"/>
    </location>
</feature>
<proteinExistence type="predicted"/>
<dbReference type="AlphaFoldDB" id="A0A852T634"/>
<sequence length="283" mass="31210">MHFRQLLIFALLVGAAMLFPDNAFAEKNELRSQKGQAPASIPEHVSIPEQASVPEAASIPEPATIAVPAKSEEAKSLNKTIPEQARENQVQAKQRPAQNQASSEKSLPEQANGNIKSVVKNAENVAQVNVPEQAEATHTVEKLTPNHSIQVTDREVNVEKVKPETVNDTVYLQAEDVDITMSESVVQEPQKEPATKEEIPKGNQVLNQSQRSNSSGGQSNDRVNQGINNLSFLDKWFEWNHYFEIKLAQPYLSRLALMNTQWVNAPPAPPPQAAPLFTNVTRS</sequence>
<feature type="region of interest" description="Disordered" evidence="1">
    <location>
        <begin position="183"/>
        <end position="223"/>
    </location>
</feature>
<evidence type="ECO:0000256" key="1">
    <source>
        <dbReference type="SAM" id="MobiDB-lite"/>
    </source>
</evidence>
<organism evidence="3 4">
    <name type="scientific">Neobacillus niacini</name>
    <dbReference type="NCBI Taxonomy" id="86668"/>
    <lineage>
        <taxon>Bacteria</taxon>
        <taxon>Bacillati</taxon>
        <taxon>Bacillota</taxon>
        <taxon>Bacilli</taxon>
        <taxon>Bacillales</taxon>
        <taxon>Bacillaceae</taxon>
        <taxon>Neobacillus</taxon>
    </lineage>
</organism>
<evidence type="ECO:0000313" key="3">
    <source>
        <dbReference type="EMBL" id="NYE03355.1"/>
    </source>
</evidence>
<feature type="compositionally biased region" description="Basic and acidic residues" evidence="1">
    <location>
        <begin position="189"/>
        <end position="200"/>
    </location>
</feature>
<reference evidence="4" key="2">
    <citation type="submission" date="2020-08" db="EMBL/GenBank/DDBJ databases">
        <title>The Agave Microbiome: Exploring the role of microbial communities in plant adaptations to desert environments.</title>
        <authorList>
            <person name="Partida-Martinez L.P."/>
        </authorList>
    </citation>
    <scope>NUCLEOTIDE SEQUENCE [LARGE SCALE GENOMIC DNA]</scope>
    <source>
        <strain evidence="4">AT2.8</strain>
    </source>
</reference>
<gene>
    <name evidence="3" type="ORF">F4694_000074</name>
</gene>
<feature type="chain" id="PRO_5032278568" evidence="2">
    <location>
        <begin position="26"/>
        <end position="283"/>
    </location>
</feature>
<keyword evidence="2" id="KW-0732">Signal</keyword>